<dbReference type="Proteomes" id="UP000515743">
    <property type="component" value="Chromosome"/>
</dbReference>
<keyword evidence="4" id="KW-1185">Reference proteome</keyword>
<dbReference type="InterPro" id="IPR032830">
    <property type="entry name" value="XPB/Ssl2_N"/>
</dbReference>
<feature type="region of interest" description="Disordered" evidence="1">
    <location>
        <begin position="231"/>
        <end position="268"/>
    </location>
</feature>
<gene>
    <name evidence="3" type="ORF">H0194_08780</name>
</gene>
<evidence type="ECO:0000259" key="2">
    <source>
        <dbReference type="Pfam" id="PF13625"/>
    </source>
</evidence>
<dbReference type="Pfam" id="PF13625">
    <property type="entry name" value="Helicase_C_3"/>
    <property type="match status" value="1"/>
</dbReference>
<organism evidence="3 4">
    <name type="scientific">Corynebacterium incognita</name>
    <dbReference type="NCBI Taxonomy" id="2754725"/>
    <lineage>
        <taxon>Bacteria</taxon>
        <taxon>Bacillati</taxon>
        <taxon>Actinomycetota</taxon>
        <taxon>Actinomycetes</taxon>
        <taxon>Mycobacteriales</taxon>
        <taxon>Corynebacteriaceae</taxon>
        <taxon>Corynebacterium</taxon>
    </lineage>
</organism>
<dbReference type="AlphaFoldDB" id="A0A7G7CNI0"/>
<evidence type="ECO:0000313" key="4">
    <source>
        <dbReference type="Proteomes" id="UP000515743"/>
    </source>
</evidence>
<dbReference type="KEGG" id="cik:H0194_08780"/>
<feature type="compositionally biased region" description="Low complexity" evidence="1">
    <location>
        <begin position="255"/>
        <end position="268"/>
    </location>
</feature>
<accession>A0A7G7CNI0</accession>
<evidence type="ECO:0000256" key="1">
    <source>
        <dbReference type="SAM" id="MobiDB-lite"/>
    </source>
</evidence>
<protein>
    <submittedName>
        <fullName evidence="3">Helicase-associated domain-containing protein</fullName>
    </submittedName>
</protein>
<feature type="region of interest" description="Disordered" evidence="1">
    <location>
        <begin position="670"/>
        <end position="694"/>
    </location>
</feature>
<keyword evidence="3" id="KW-0347">Helicase</keyword>
<sequence length="792" mass="83936">MADSSRGTSPASVKFRNWLGQRNNEELAAILRHRPDVVSPLPPGIAPLAVRLQLRTSVSRALRTLNATELAVLEAAAALGAELRPVAAAEISTSLATPHGITSQQVTAALEACAACALAFTHTDGDDDTPEGWMVAAEVMAALPTGWSLLEQSTVSAAAFAQLPDAQRAVLDTLATAGGLGTTRDARPDADPARPVPQLIAAGFLHRVDSLTVRLPRAVRQLLRGEHPTAIPLVPPRTLPAGDSLDPNIQQHLPQEQQQEQTQEEVATAGAAAGLETVRQVAQLIDALGNAPLPLLKDKTVGVRAVSQLAKQLGTDEDTIKFLVSLAVAARLLSRGEPTGGSEPVAEGNYLCPTQAGWDWMDAELDARWATVLQAALNSSWRPRADHRLLSEDTASPYQAARRAAVWEVYLQVHSAGTADTTEANVARKPLTPEEHAEAFRYLHPLLASSLPQADVDFYRQEAALVGALAKDTATSMLRHLLDHDEEALTAATAAVTPTPVEQVIVQADMTMLAPGPLTQPARKAVELFADVESPGLAAVYRITPASIRRAYDAGRSVTEIRTWLAEHAIGEVPQAVDYALDDVARHHGSLRGGPALSYLRSDDEALLAQAVSAINDAGVLRLIAPTVAISTTRLGTLLARLREAGLSPTAEDDNGAFIDVSATPYVLPTPAKGYTRAPRSSRAHPKAQPSDDRWLAAAARIREAANTPDAPRRQGTPSNSTPPVTELLATLQAAARAGQVVTVGYTDKNGTPRQINVKPLSATGGVVDAVRADSGQPVRFPVHRISQVSQI</sequence>
<reference evidence="3 4" key="1">
    <citation type="submission" date="2020-07" db="EMBL/GenBank/DDBJ databases">
        <title>Complete genome and description of Corynebacterium incognita strain Marseille-Q3630 sp. nov.</title>
        <authorList>
            <person name="Boxberger M."/>
        </authorList>
    </citation>
    <scope>NUCLEOTIDE SEQUENCE [LARGE SCALE GENOMIC DNA]</scope>
    <source>
        <strain evidence="3 4">Marseille-Q3630</strain>
    </source>
</reference>
<dbReference type="RefSeq" id="WP_185175524.1">
    <property type="nucleotide sequence ID" value="NZ_CP059404.1"/>
</dbReference>
<keyword evidence="3" id="KW-0067">ATP-binding</keyword>
<name>A0A7G7CNI0_9CORY</name>
<keyword evidence="3" id="KW-0547">Nucleotide-binding</keyword>
<dbReference type="EMBL" id="CP059404">
    <property type="protein sequence ID" value="QNE89146.1"/>
    <property type="molecule type" value="Genomic_DNA"/>
</dbReference>
<keyword evidence="3" id="KW-0378">Hydrolase</keyword>
<evidence type="ECO:0000313" key="3">
    <source>
        <dbReference type="EMBL" id="QNE89146.1"/>
    </source>
</evidence>
<feature type="domain" description="Helicase XPB/Ssl2 N-terminal" evidence="2">
    <location>
        <begin position="504"/>
        <end position="614"/>
    </location>
</feature>
<proteinExistence type="predicted"/>
<dbReference type="GO" id="GO:0004386">
    <property type="term" value="F:helicase activity"/>
    <property type="evidence" value="ECO:0007669"/>
    <property type="project" value="UniProtKB-KW"/>
</dbReference>